<evidence type="ECO:0000313" key="2">
    <source>
        <dbReference type="EMBL" id="MCH82646.1"/>
    </source>
</evidence>
<feature type="compositionally biased region" description="Polar residues" evidence="1">
    <location>
        <begin position="168"/>
        <end position="180"/>
    </location>
</feature>
<keyword evidence="3" id="KW-1185">Reference proteome</keyword>
<comment type="caution">
    <text evidence="2">The sequence shown here is derived from an EMBL/GenBank/DDBJ whole genome shotgun (WGS) entry which is preliminary data.</text>
</comment>
<dbReference type="InterPro" id="IPR036691">
    <property type="entry name" value="Endo/exonu/phosph_ase_sf"/>
</dbReference>
<feature type="compositionally biased region" description="Polar residues" evidence="1">
    <location>
        <begin position="302"/>
        <end position="312"/>
    </location>
</feature>
<dbReference type="Gene3D" id="3.60.10.10">
    <property type="entry name" value="Endonuclease/exonuclease/phosphatase"/>
    <property type="match status" value="1"/>
</dbReference>
<dbReference type="Proteomes" id="UP000265520">
    <property type="component" value="Unassembled WGS sequence"/>
</dbReference>
<dbReference type="AlphaFoldDB" id="A0A392M5N3"/>
<feature type="compositionally biased region" description="Basic and acidic residues" evidence="1">
    <location>
        <begin position="230"/>
        <end position="239"/>
    </location>
</feature>
<dbReference type="PANTHER" id="PTHR34427">
    <property type="entry name" value="DUF4283 DOMAIN PROTEIN"/>
    <property type="match status" value="1"/>
</dbReference>
<evidence type="ECO:0000256" key="1">
    <source>
        <dbReference type="SAM" id="MobiDB-lite"/>
    </source>
</evidence>
<gene>
    <name evidence="2" type="ORF">A2U01_0003457</name>
</gene>
<protein>
    <submittedName>
        <fullName evidence="2">Uncharacterized protein</fullName>
    </submittedName>
</protein>
<feature type="non-terminal residue" evidence="2">
    <location>
        <position position="532"/>
    </location>
</feature>
<dbReference type="SUPFAM" id="SSF56219">
    <property type="entry name" value="DNase I-like"/>
    <property type="match status" value="1"/>
</dbReference>
<accession>A0A392M5N3</accession>
<evidence type="ECO:0000313" key="3">
    <source>
        <dbReference type="Proteomes" id="UP000265520"/>
    </source>
</evidence>
<dbReference type="EMBL" id="LXQA010003976">
    <property type="protein sequence ID" value="MCH82646.1"/>
    <property type="molecule type" value="Genomic_DNA"/>
</dbReference>
<dbReference type="PANTHER" id="PTHR34427:SF5">
    <property type="entry name" value="DUF4283 DOMAIN-CONTAINING PROTEIN"/>
    <property type="match status" value="1"/>
</dbReference>
<feature type="region of interest" description="Disordered" evidence="1">
    <location>
        <begin position="168"/>
        <end position="191"/>
    </location>
</feature>
<name>A0A392M5N3_9FABA</name>
<feature type="compositionally biased region" description="Polar residues" evidence="1">
    <location>
        <begin position="266"/>
        <end position="294"/>
    </location>
</feature>
<proteinExistence type="predicted"/>
<organism evidence="2 3">
    <name type="scientific">Trifolium medium</name>
    <dbReference type="NCBI Taxonomy" id="97028"/>
    <lineage>
        <taxon>Eukaryota</taxon>
        <taxon>Viridiplantae</taxon>
        <taxon>Streptophyta</taxon>
        <taxon>Embryophyta</taxon>
        <taxon>Tracheophyta</taxon>
        <taxon>Spermatophyta</taxon>
        <taxon>Magnoliopsida</taxon>
        <taxon>eudicotyledons</taxon>
        <taxon>Gunneridae</taxon>
        <taxon>Pentapetalae</taxon>
        <taxon>rosids</taxon>
        <taxon>fabids</taxon>
        <taxon>Fabales</taxon>
        <taxon>Fabaceae</taxon>
        <taxon>Papilionoideae</taxon>
        <taxon>50 kb inversion clade</taxon>
        <taxon>NPAAA clade</taxon>
        <taxon>Hologalegina</taxon>
        <taxon>IRL clade</taxon>
        <taxon>Trifolieae</taxon>
        <taxon>Trifolium</taxon>
    </lineage>
</organism>
<reference evidence="2 3" key="1">
    <citation type="journal article" date="2018" name="Front. Plant Sci.">
        <title>Red Clover (Trifolium pratense) and Zigzag Clover (T. medium) - A Picture of Genomic Similarities and Differences.</title>
        <authorList>
            <person name="Dluhosova J."/>
            <person name="Istvanek J."/>
            <person name="Nedelnik J."/>
            <person name="Repkova J."/>
        </authorList>
    </citation>
    <scope>NUCLEOTIDE SEQUENCE [LARGE SCALE GENOMIC DNA]</scope>
    <source>
        <strain evidence="3">cv. 10/8</strain>
        <tissue evidence="2">Leaf</tissue>
    </source>
</reference>
<feature type="region of interest" description="Disordered" evidence="1">
    <location>
        <begin position="226"/>
        <end position="312"/>
    </location>
</feature>
<sequence length="532" mass="58821">MEDAWGWLQQWFKEIRPWSTREIDTDRLVWLRVYGIPVHAWNDIFFALISKPFGTFLNADDSTSKKLTMDVARILIRTPGLKAVDDFLSVEVNDEIFQLRIIEDSHGPMRIAVSSKGIKEGRDNAGSSSEDEDGDFLAMEEVEVEVEREGGVGGQQLLALTNCVNTNNSPYNSFGNNEPESNGKEVSMESSNNVNYEENLNFSNSKDREILGEELKELAVGVLDESNDVDNSKGGKGEQEGGGISRGPQKGTKLGSKPTIGRKDSSLSANTGDNNHVRNQCNSQANTSSRTSTVPPLPSVRRSISNGAINSSSPPIISTAMEVCSRNPVGKFKAVTAKDNPLSSAGSILCCSSLNSVDIRNCNQQFWNKHETEVNAMPSEEDSASFLSQDVEWVAKASDGLSGGKRKLWHDLLEFKLNNNQGDWCIGGDFNVVLKAGERKGSSFSVRHNERVEFCQFVESMELVDIPVIGKKFSWFSADGRAMSRLDRFLLSDNFIAKEEVSGQWIGDRDISDHCPVWLICSNLNWGPKPFK</sequence>